<dbReference type="InterPro" id="IPR000873">
    <property type="entry name" value="AMP-dep_synth/lig_dom"/>
</dbReference>
<protein>
    <submittedName>
        <fullName evidence="2">Amino acid adenylation domain-containing protein</fullName>
    </submittedName>
</protein>
<dbReference type="AlphaFoldDB" id="A0A6B3CBI4"/>
<dbReference type="GO" id="GO:0005829">
    <property type="term" value="C:cytosol"/>
    <property type="evidence" value="ECO:0007669"/>
    <property type="project" value="TreeGrafter"/>
</dbReference>
<proteinExistence type="predicted"/>
<feature type="non-terminal residue" evidence="2">
    <location>
        <position position="1"/>
    </location>
</feature>
<organism evidence="2">
    <name type="scientific">Streptomyces sp. SID12501</name>
    <dbReference type="NCBI Taxonomy" id="2706042"/>
    <lineage>
        <taxon>Bacteria</taxon>
        <taxon>Bacillati</taxon>
        <taxon>Actinomycetota</taxon>
        <taxon>Actinomycetes</taxon>
        <taxon>Kitasatosporales</taxon>
        <taxon>Streptomycetaceae</taxon>
        <taxon>Streptomyces</taxon>
    </lineage>
</organism>
<evidence type="ECO:0000313" key="2">
    <source>
        <dbReference type="EMBL" id="NEC93420.1"/>
    </source>
</evidence>
<dbReference type="EMBL" id="JAAGLU010000815">
    <property type="protein sequence ID" value="NEC93420.1"/>
    <property type="molecule type" value="Genomic_DNA"/>
</dbReference>
<name>A0A6B3CBI4_9ACTN</name>
<dbReference type="PANTHER" id="PTHR45527">
    <property type="entry name" value="NONRIBOSOMAL PEPTIDE SYNTHETASE"/>
    <property type="match status" value="1"/>
</dbReference>
<dbReference type="SUPFAM" id="SSF56801">
    <property type="entry name" value="Acetyl-CoA synthetase-like"/>
    <property type="match status" value="1"/>
</dbReference>
<dbReference type="GO" id="GO:0031177">
    <property type="term" value="F:phosphopantetheine binding"/>
    <property type="evidence" value="ECO:0007669"/>
    <property type="project" value="TreeGrafter"/>
</dbReference>
<dbReference type="GO" id="GO:0043041">
    <property type="term" value="P:amino acid activation for nonribosomal peptide biosynthetic process"/>
    <property type="evidence" value="ECO:0007669"/>
    <property type="project" value="TreeGrafter"/>
</dbReference>
<feature type="non-terminal residue" evidence="2">
    <location>
        <position position="139"/>
    </location>
</feature>
<comment type="caution">
    <text evidence="2">The sequence shown here is derived from an EMBL/GenBank/DDBJ whole genome shotgun (WGS) entry which is preliminary data.</text>
</comment>
<sequence>PTLLQGLIDTEKFPTCTSLQQIFSGGEALSRVLATQATQEMPGRALINLYGPTECTINSSSYTVDPAALDEGPQSISLGSPVNGTEYHILDKNLSPIGVGEIGELYISGVQLARGYLHRPDLTAERFLEDELTEGAAPV</sequence>
<dbReference type="GO" id="GO:0044550">
    <property type="term" value="P:secondary metabolite biosynthetic process"/>
    <property type="evidence" value="ECO:0007669"/>
    <property type="project" value="TreeGrafter"/>
</dbReference>
<dbReference type="RefSeq" id="WP_164325384.1">
    <property type="nucleotide sequence ID" value="NZ_JAAGLU010000815.1"/>
</dbReference>
<gene>
    <name evidence="2" type="ORF">G3I71_48610</name>
</gene>
<dbReference type="Gene3D" id="3.40.50.12780">
    <property type="entry name" value="N-terminal domain of ligase-like"/>
    <property type="match status" value="1"/>
</dbReference>
<accession>A0A6B3CBI4</accession>
<dbReference type="InterPro" id="IPR042099">
    <property type="entry name" value="ANL_N_sf"/>
</dbReference>
<dbReference type="PANTHER" id="PTHR45527:SF1">
    <property type="entry name" value="FATTY ACID SYNTHASE"/>
    <property type="match status" value="1"/>
</dbReference>
<evidence type="ECO:0000259" key="1">
    <source>
        <dbReference type="Pfam" id="PF00501"/>
    </source>
</evidence>
<dbReference type="Pfam" id="PF00501">
    <property type="entry name" value="AMP-binding"/>
    <property type="match status" value="1"/>
</dbReference>
<feature type="domain" description="AMP-dependent synthetase/ligase" evidence="1">
    <location>
        <begin position="1"/>
        <end position="117"/>
    </location>
</feature>
<reference evidence="2" key="1">
    <citation type="submission" date="2020-01" db="EMBL/GenBank/DDBJ databases">
        <title>Insect and environment-associated Actinomycetes.</title>
        <authorList>
            <person name="Currrie C."/>
            <person name="Chevrette M."/>
            <person name="Carlson C."/>
            <person name="Stubbendieck R."/>
            <person name="Wendt-Pienkowski E."/>
        </authorList>
    </citation>
    <scope>NUCLEOTIDE SEQUENCE</scope>
    <source>
        <strain evidence="2">SID12501</strain>
    </source>
</reference>